<evidence type="ECO:0000256" key="2">
    <source>
        <dbReference type="ARBA" id="ARBA00022475"/>
    </source>
</evidence>
<feature type="transmembrane region" description="Helical" evidence="6">
    <location>
        <begin position="7"/>
        <end position="25"/>
    </location>
</feature>
<proteinExistence type="predicted"/>
<evidence type="ECO:0000256" key="4">
    <source>
        <dbReference type="ARBA" id="ARBA00022989"/>
    </source>
</evidence>
<feature type="transmembrane region" description="Helical" evidence="6">
    <location>
        <begin position="80"/>
        <end position="101"/>
    </location>
</feature>
<dbReference type="InterPro" id="IPR015414">
    <property type="entry name" value="TMEM64"/>
</dbReference>
<organism evidence="8">
    <name type="scientific">marine metagenome</name>
    <dbReference type="NCBI Taxonomy" id="408172"/>
    <lineage>
        <taxon>unclassified sequences</taxon>
        <taxon>metagenomes</taxon>
        <taxon>ecological metagenomes</taxon>
    </lineage>
</organism>
<dbReference type="PANTHER" id="PTHR12677:SF59">
    <property type="entry name" value="GOLGI APPARATUS MEMBRANE PROTEIN TVP38-RELATED"/>
    <property type="match status" value="1"/>
</dbReference>
<accession>A0A382KYZ4</accession>
<sequence length="185" mass="20503">MTPARRIALGVWLIATTGLSILYVMRPELINPNNLGALLRQTGTLVLSGYIVVSILRPVTMVPSTVLIVVGMLLFPDRYILVFVISLMGVVVSSALIYYFFDVLGLAEVFERRHPNQIRWLENQLRQRGLWIVVGWSVFPFVPTDAICYVAGTLRMPIGKFLCGVAIGETPIIAAYVAGGMWMFG</sequence>
<evidence type="ECO:0000256" key="5">
    <source>
        <dbReference type="ARBA" id="ARBA00023136"/>
    </source>
</evidence>
<dbReference type="EMBL" id="UINC01083713">
    <property type="protein sequence ID" value="SVC29680.1"/>
    <property type="molecule type" value="Genomic_DNA"/>
</dbReference>
<feature type="transmembrane region" description="Helical" evidence="6">
    <location>
        <begin position="161"/>
        <end position="184"/>
    </location>
</feature>
<dbReference type="InterPro" id="IPR032816">
    <property type="entry name" value="VTT_dom"/>
</dbReference>
<dbReference type="Pfam" id="PF09335">
    <property type="entry name" value="VTT_dom"/>
    <property type="match status" value="1"/>
</dbReference>
<feature type="transmembrane region" description="Helical" evidence="6">
    <location>
        <begin position="45"/>
        <end position="73"/>
    </location>
</feature>
<keyword evidence="5 6" id="KW-0472">Membrane</keyword>
<dbReference type="PANTHER" id="PTHR12677">
    <property type="entry name" value="GOLGI APPARATUS MEMBRANE PROTEIN TVP38-RELATED"/>
    <property type="match status" value="1"/>
</dbReference>
<evidence type="ECO:0000256" key="6">
    <source>
        <dbReference type="SAM" id="Phobius"/>
    </source>
</evidence>
<evidence type="ECO:0000256" key="1">
    <source>
        <dbReference type="ARBA" id="ARBA00004651"/>
    </source>
</evidence>
<reference evidence="8" key="1">
    <citation type="submission" date="2018-05" db="EMBL/GenBank/DDBJ databases">
        <authorList>
            <person name="Lanie J.A."/>
            <person name="Ng W.-L."/>
            <person name="Kazmierczak K.M."/>
            <person name="Andrzejewski T.M."/>
            <person name="Davidsen T.M."/>
            <person name="Wayne K.J."/>
            <person name="Tettelin H."/>
            <person name="Glass J.I."/>
            <person name="Rusch D."/>
            <person name="Podicherti R."/>
            <person name="Tsui H.-C.T."/>
            <person name="Winkler M.E."/>
        </authorList>
    </citation>
    <scope>NUCLEOTIDE SEQUENCE</scope>
</reference>
<dbReference type="GO" id="GO:0005886">
    <property type="term" value="C:plasma membrane"/>
    <property type="evidence" value="ECO:0007669"/>
    <property type="project" value="UniProtKB-SubCell"/>
</dbReference>
<protein>
    <recommendedName>
        <fullName evidence="7">VTT domain-containing protein</fullName>
    </recommendedName>
</protein>
<feature type="domain" description="VTT" evidence="7">
    <location>
        <begin position="62"/>
        <end position="179"/>
    </location>
</feature>
<evidence type="ECO:0000259" key="7">
    <source>
        <dbReference type="Pfam" id="PF09335"/>
    </source>
</evidence>
<keyword evidence="4 6" id="KW-1133">Transmembrane helix</keyword>
<comment type="subcellular location">
    <subcellularLocation>
        <location evidence="1">Cell membrane</location>
        <topology evidence="1">Multi-pass membrane protein</topology>
    </subcellularLocation>
</comment>
<keyword evidence="2" id="KW-1003">Cell membrane</keyword>
<keyword evidence="3 6" id="KW-0812">Transmembrane</keyword>
<evidence type="ECO:0000313" key="8">
    <source>
        <dbReference type="EMBL" id="SVC29680.1"/>
    </source>
</evidence>
<name>A0A382KYZ4_9ZZZZ</name>
<dbReference type="AlphaFoldDB" id="A0A382KYZ4"/>
<evidence type="ECO:0000256" key="3">
    <source>
        <dbReference type="ARBA" id="ARBA00022692"/>
    </source>
</evidence>
<gene>
    <name evidence="8" type="ORF">METZ01_LOCUS282534</name>
</gene>
<feature type="transmembrane region" description="Helical" evidence="6">
    <location>
        <begin position="130"/>
        <end position="154"/>
    </location>
</feature>